<evidence type="ECO:0000313" key="2">
    <source>
        <dbReference type="Proteomes" id="UP001230188"/>
    </source>
</evidence>
<protein>
    <recommendedName>
        <fullName evidence="3">Heme-binding protein</fullName>
    </recommendedName>
</protein>
<proteinExistence type="predicted"/>
<comment type="caution">
    <text evidence="1">The sequence shown here is derived from an EMBL/GenBank/DDBJ whole genome shotgun (WGS) entry which is preliminary data.</text>
</comment>
<organism evidence="1 2">
    <name type="scientific">Chrysophaeum taylorii</name>
    <dbReference type="NCBI Taxonomy" id="2483200"/>
    <lineage>
        <taxon>Eukaryota</taxon>
        <taxon>Sar</taxon>
        <taxon>Stramenopiles</taxon>
        <taxon>Ochrophyta</taxon>
        <taxon>Pelagophyceae</taxon>
        <taxon>Pelagomonadales</taxon>
        <taxon>Pelagomonadaceae</taxon>
        <taxon>Chrysophaeum</taxon>
    </lineage>
</organism>
<evidence type="ECO:0000313" key="1">
    <source>
        <dbReference type="EMBL" id="KAJ8603276.1"/>
    </source>
</evidence>
<sequence>MIPTLTLAGAEMLCNAALAEAQRLGLAPLSVAIVAASGKLLLHKAQDGTAGLVPDIALAKAQTCLALNTSSRRLREKYAKDKPTQLAAMGAIAGGQFAPFPGGVLCRDSDGLVLGAIGISGASAEEDEHCGITAANHVGFAPEPTHSSLESKST</sequence>
<dbReference type="SUPFAM" id="SSF143744">
    <property type="entry name" value="GlcG-like"/>
    <property type="match status" value="1"/>
</dbReference>
<dbReference type="Pfam" id="PF03928">
    <property type="entry name" value="HbpS-like"/>
    <property type="match status" value="1"/>
</dbReference>
<dbReference type="Gene3D" id="3.30.450.150">
    <property type="entry name" value="Haem-degrading domain"/>
    <property type="match status" value="1"/>
</dbReference>
<evidence type="ECO:0008006" key="3">
    <source>
        <dbReference type="Google" id="ProtNLM"/>
    </source>
</evidence>
<reference evidence="1" key="1">
    <citation type="submission" date="2023-01" db="EMBL/GenBank/DDBJ databases">
        <title>Metagenome sequencing of chrysophaentin producing Chrysophaeum taylorii.</title>
        <authorList>
            <person name="Davison J."/>
            <person name="Bewley C."/>
        </authorList>
    </citation>
    <scope>NUCLEOTIDE SEQUENCE</scope>
    <source>
        <strain evidence="1">NIES-1699</strain>
    </source>
</reference>
<dbReference type="InterPro" id="IPR052517">
    <property type="entry name" value="GlcG_carb_metab_protein"/>
</dbReference>
<dbReference type="InterPro" id="IPR038084">
    <property type="entry name" value="PduO/GlcC-like_sf"/>
</dbReference>
<dbReference type="AlphaFoldDB" id="A0AAD7UEG2"/>
<dbReference type="Proteomes" id="UP001230188">
    <property type="component" value="Unassembled WGS sequence"/>
</dbReference>
<dbReference type="PANTHER" id="PTHR34309:SF10">
    <property type="entry name" value="SLR1406 PROTEIN"/>
    <property type="match status" value="1"/>
</dbReference>
<keyword evidence="2" id="KW-1185">Reference proteome</keyword>
<gene>
    <name evidence="1" type="ORF">CTAYLR_006962</name>
</gene>
<accession>A0AAD7UEG2</accession>
<dbReference type="EMBL" id="JAQMWT010000358">
    <property type="protein sequence ID" value="KAJ8603276.1"/>
    <property type="molecule type" value="Genomic_DNA"/>
</dbReference>
<dbReference type="PANTHER" id="PTHR34309">
    <property type="entry name" value="SLR1406 PROTEIN"/>
    <property type="match status" value="1"/>
</dbReference>
<dbReference type="InterPro" id="IPR005624">
    <property type="entry name" value="PduO/GlcC-like"/>
</dbReference>
<name>A0AAD7UEG2_9STRA</name>